<keyword evidence="2" id="KW-1185">Reference proteome</keyword>
<proteinExistence type="predicted"/>
<dbReference type="Proteomes" id="UP000435187">
    <property type="component" value="Unassembled WGS sequence"/>
</dbReference>
<dbReference type="Pfam" id="PF22116">
    <property type="entry name" value="DUF6944"/>
    <property type="match status" value="1"/>
</dbReference>
<protein>
    <submittedName>
        <fullName evidence="1">Uncharacterized protein</fullName>
    </submittedName>
</protein>
<evidence type="ECO:0000313" key="2">
    <source>
        <dbReference type="Proteomes" id="UP000435187"/>
    </source>
</evidence>
<reference evidence="1 2" key="1">
    <citation type="submission" date="2019-10" db="EMBL/GenBank/DDBJ databases">
        <title>Gracilibacillus salitolerans sp. nov., a moderate halophile isolated from a saline soil in northwest China.</title>
        <authorList>
            <person name="Gan L."/>
        </authorList>
    </citation>
    <scope>NUCLEOTIDE SEQUENCE [LARGE SCALE GENOMIC DNA]</scope>
    <source>
        <strain evidence="1 2">TP2-8</strain>
    </source>
</reference>
<name>A0A6N7QZA8_9BACI</name>
<organism evidence="1 2">
    <name type="scientific">Gracilibacillus thailandensis</name>
    <dbReference type="NCBI Taxonomy" id="563735"/>
    <lineage>
        <taxon>Bacteria</taxon>
        <taxon>Bacillati</taxon>
        <taxon>Bacillota</taxon>
        <taxon>Bacilli</taxon>
        <taxon>Bacillales</taxon>
        <taxon>Bacillaceae</taxon>
        <taxon>Gracilibacillus</taxon>
    </lineage>
</organism>
<gene>
    <name evidence="1" type="ORF">GH885_09285</name>
</gene>
<evidence type="ECO:0000313" key="1">
    <source>
        <dbReference type="EMBL" id="MRI66542.1"/>
    </source>
</evidence>
<dbReference type="InterPro" id="IPR054224">
    <property type="entry name" value="DUF6944"/>
</dbReference>
<comment type="caution">
    <text evidence="1">The sequence shown here is derived from an EMBL/GenBank/DDBJ whole genome shotgun (WGS) entry which is preliminary data.</text>
</comment>
<dbReference type="EMBL" id="WJEE01000017">
    <property type="protein sequence ID" value="MRI66542.1"/>
    <property type="molecule type" value="Genomic_DNA"/>
</dbReference>
<sequence length="174" mass="18597">MIKQQNSLFGSWEQAIGTVLSAIGNTPSIALTSEVKENLDLIGNVMQATGNALQVEQFSLKELKSLGNEIQAIGNATEVASLHFPVSVKRKQLLNIQGDILQALGGSINFAEESHKELTMEVLYSAFGNLLQVIGNSLQALSTQNTTKAEELNAIGNWIQATGAIMTAVAETIQ</sequence>
<dbReference type="RefSeq" id="WP_194928269.1">
    <property type="nucleotide sequence ID" value="NZ_WJEE01000017.1"/>
</dbReference>
<dbReference type="AlphaFoldDB" id="A0A6N7QZA8"/>
<accession>A0A6N7QZA8</accession>